<comment type="caution">
    <text evidence="1">The sequence shown here is derived from an EMBL/GenBank/DDBJ whole genome shotgun (WGS) entry which is preliminary data.</text>
</comment>
<dbReference type="EMBL" id="PDJQ01000001">
    <property type="protein sequence ID" value="PFG73914.1"/>
    <property type="molecule type" value="Genomic_DNA"/>
</dbReference>
<dbReference type="AlphaFoldDB" id="A0A2A9HD53"/>
<gene>
    <name evidence="1" type="ORF">A9A59_1120</name>
</gene>
<sequence>MGERIVGNFHRIFEPDSAWAIGSFLLPDGSRWEYREPNAVVLVRNGWLQVAAVPYTRKHDRVQILDNAKHMYFSKERFAVPEGGRITFEIQVAARTVGTRPGDLYDGYVSWNLLDLETGWAFDFFTGGDTVATVYGRLPFPGARLPETGEARAFCIFHELHDLPTAQGQVHAYRITYDQGANTVEFEADGRVVDRYEHVPDRITGFTAALGLMSEIDIEDGRSVSCHGQGVIGRWSPMRVVTEP</sequence>
<reference evidence="1 2" key="1">
    <citation type="submission" date="2017-09" db="EMBL/GenBank/DDBJ databases">
        <title>Sequencing the genomes of two abundant thermophiles in Great Basin hot springs: Thermocrinis jamiesonii and novel Chloroflexi Thermoflexus hugenholtzii.</title>
        <authorList>
            <person name="Hedlund B."/>
        </authorList>
    </citation>
    <scope>NUCLEOTIDE SEQUENCE [LARGE SCALE GENOMIC DNA]</scope>
    <source>
        <strain evidence="1 2">G233</strain>
    </source>
</reference>
<protein>
    <submittedName>
        <fullName evidence="1">Uncharacterized protein</fullName>
    </submittedName>
</protein>
<accession>A0A2A9HD53</accession>
<dbReference type="InterPro" id="IPR045727">
    <property type="entry name" value="DUF6081"/>
</dbReference>
<name>A0A2A9HD53_TEPT2</name>
<evidence type="ECO:0000313" key="1">
    <source>
        <dbReference type="EMBL" id="PFG73914.1"/>
    </source>
</evidence>
<keyword evidence="2" id="KW-1185">Reference proteome</keyword>
<proteinExistence type="predicted"/>
<dbReference type="Pfam" id="PF19559">
    <property type="entry name" value="DUF6081"/>
    <property type="match status" value="1"/>
</dbReference>
<evidence type="ECO:0000313" key="2">
    <source>
        <dbReference type="Proteomes" id="UP000223071"/>
    </source>
</evidence>
<dbReference type="RefSeq" id="WP_098503344.1">
    <property type="nucleotide sequence ID" value="NZ_PDJQ01000001.1"/>
</dbReference>
<organism evidence="1 2">
    <name type="scientific">Tepidiforma thermophila (strain KCTC 52669 / CGMCC 1.13589 / G233)</name>
    <dbReference type="NCBI Taxonomy" id="2761530"/>
    <lineage>
        <taxon>Bacteria</taxon>
        <taxon>Bacillati</taxon>
        <taxon>Chloroflexota</taxon>
        <taxon>Tepidiformia</taxon>
        <taxon>Tepidiformales</taxon>
        <taxon>Tepidiformaceae</taxon>
        <taxon>Tepidiforma</taxon>
    </lineage>
</organism>
<dbReference type="Proteomes" id="UP000223071">
    <property type="component" value="Unassembled WGS sequence"/>
</dbReference>